<dbReference type="Proteomes" id="UP001233999">
    <property type="component" value="Unassembled WGS sequence"/>
</dbReference>
<keyword evidence="2" id="KW-1185">Reference proteome</keyword>
<evidence type="ECO:0000313" key="1">
    <source>
        <dbReference type="EMBL" id="KAJ9580818.1"/>
    </source>
</evidence>
<feature type="non-terminal residue" evidence="1">
    <location>
        <position position="1"/>
    </location>
</feature>
<dbReference type="AlphaFoldDB" id="A0AAD7ZHU5"/>
<dbReference type="EMBL" id="JASPKZ010008136">
    <property type="protein sequence ID" value="KAJ9580818.1"/>
    <property type="molecule type" value="Genomic_DNA"/>
</dbReference>
<comment type="caution">
    <text evidence="1">The sequence shown here is derived from an EMBL/GenBank/DDBJ whole genome shotgun (WGS) entry which is preliminary data.</text>
</comment>
<evidence type="ECO:0000313" key="2">
    <source>
        <dbReference type="Proteomes" id="UP001233999"/>
    </source>
</evidence>
<reference evidence="1" key="1">
    <citation type="journal article" date="2023" name="IScience">
        <title>Live-bearing cockroach genome reveals convergent evolutionary mechanisms linked to viviparity in insects and beyond.</title>
        <authorList>
            <person name="Fouks B."/>
            <person name="Harrison M.C."/>
            <person name="Mikhailova A.A."/>
            <person name="Marchal E."/>
            <person name="English S."/>
            <person name="Carruthers M."/>
            <person name="Jennings E.C."/>
            <person name="Chiamaka E.L."/>
            <person name="Frigard R.A."/>
            <person name="Pippel M."/>
            <person name="Attardo G.M."/>
            <person name="Benoit J.B."/>
            <person name="Bornberg-Bauer E."/>
            <person name="Tobe S.S."/>
        </authorList>
    </citation>
    <scope>NUCLEOTIDE SEQUENCE</scope>
    <source>
        <strain evidence="1">Stay&amp;Tobe</strain>
    </source>
</reference>
<accession>A0AAD7ZHU5</accession>
<organism evidence="1 2">
    <name type="scientific">Diploptera punctata</name>
    <name type="common">Pacific beetle cockroach</name>
    <dbReference type="NCBI Taxonomy" id="6984"/>
    <lineage>
        <taxon>Eukaryota</taxon>
        <taxon>Metazoa</taxon>
        <taxon>Ecdysozoa</taxon>
        <taxon>Arthropoda</taxon>
        <taxon>Hexapoda</taxon>
        <taxon>Insecta</taxon>
        <taxon>Pterygota</taxon>
        <taxon>Neoptera</taxon>
        <taxon>Polyneoptera</taxon>
        <taxon>Dictyoptera</taxon>
        <taxon>Blattodea</taxon>
        <taxon>Blaberoidea</taxon>
        <taxon>Blaberidae</taxon>
        <taxon>Diplopterinae</taxon>
        <taxon>Diploptera</taxon>
    </lineage>
</organism>
<reference evidence="1" key="2">
    <citation type="submission" date="2023-05" db="EMBL/GenBank/DDBJ databases">
        <authorList>
            <person name="Fouks B."/>
        </authorList>
    </citation>
    <scope>NUCLEOTIDE SEQUENCE</scope>
    <source>
        <strain evidence="1">Stay&amp;Tobe</strain>
        <tissue evidence="1">Testes</tissue>
    </source>
</reference>
<gene>
    <name evidence="1" type="ORF">L9F63_024012</name>
</gene>
<proteinExistence type="predicted"/>
<name>A0AAD7ZHU5_DIPPU</name>
<sequence>RYNSTILNRENAVFKLVQELQKTTFFYKSTSVERGLCVAPVKKMNMKRSTIRREDLDLSTAFNCFWSSLTEYPTNNKVKKIQKHLHKIQGPIHDRYFADNNEAVKLI</sequence>
<protein>
    <submittedName>
        <fullName evidence="1">Uncharacterized protein</fullName>
    </submittedName>
</protein>
<feature type="non-terminal residue" evidence="1">
    <location>
        <position position="107"/>
    </location>
</feature>